<dbReference type="PANTHER" id="PTHR45947">
    <property type="entry name" value="SULFOQUINOVOSYL TRANSFERASE SQD2"/>
    <property type="match status" value="1"/>
</dbReference>
<reference evidence="2" key="1">
    <citation type="submission" date="2022-12" db="EMBL/GenBank/DDBJ databases">
        <title>Polyphasic identification of a Novel Hot-Spring Cyanobacterium Ocullathermofonsia sinensis gen nov. sp. nov. and Genomic Insights on its Adaptations to the Thermal Habitat.</title>
        <authorList>
            <person name="Daroch M."/>
            <person name="Tang J."/>
            <person name="Jiang Y."/>
        </authorList>
    </citation>
    <scope>NUCLEOTIDE SEQUENCE</scope>
    <source>
        <strain evidence="2">PKUAC-SCTA174</strain>
    </source>
</reference>
<dbReference type="Pfam" id="PF00534">
    <property type="entry name" value="Glycos_transf_1"/>
    <property type="match status" value="1"/>
</dbReference>
<dbReference type="SUPFAM" id="SSF53756">
    <property type="entry name" value="UDP-Glycosyltransferase/glycogen phosphorylase"/>
    <property type="match status" value="1"/>
</dbReference>
<sequence length="364" mass="40181">MPQLSDRKANFKSLKLLFLSTPVGPLGTGLGGGVELTLQNMAQELMRRDHQVQIVAPAGSKLAGLPIAQIAGNLQSSAQTQGRDAPIVLPANSVLGNMWEYAYQQQDQYDVLINFAYDWLPFYLTPFFAKPIAHLVSMGSLTEAMDTVIAQTLDRFPGTIGVHSRAQADTFAFGNRCRILSNGLDLSLYQFQPEPANYLGWVGRIAPEKGVEDAIVAAHQCQIPLKIWGAMPNPDYWQQICQTDADFSYGGFLPTDQLQAELRSCRGLLMTPKWIEAFGNVAIEALACGVPVISYRRGGPAEIVQHGKTGWLVEPDSIEGLVEAIERLDEIDRHTCRQQAESQYSMQAMGDRVEAWIRDMLVVI</sequence>
<dbReference type="Proteomes" id="UP001163152">
    <property type="component" value="Chromosome"/>
</dbReference>
<dbReference type="Gene3D" id="3.40.50.2000">
    <property type="entry name" value="Glycogen Phosphorylase B"/>
    <property type="match status" value="2"/>
</dbReference>
<dbReference type="RefSeq" id="WP_268609236.1">
    <property type="nucleotide sequence ID" value="NZ_CP113797.1"/>
</dbReference>
<name>A0A9E8ZJ45_9CYAN</name>
<dbReference type="PANTHER" id="PTHR45947:SF3">
    <property type="entry name" value="SULFOQUINOVOSYL TRANSFERASE SQD2"/>
    <property type="match status" value="1"/>
</dbReference>
<evidence type="ECO:0000313" key="3">
    <source>
        <dbReference type="Proteomes" id="UP001163152"/>
    </source>
</evidence>
<feature type="domain" description="Glycosyl transferase family 1" evidence="1">
    <location>
        <begin position="193"/>
        <end position="341"/>
    </location>
</feature>
<dbReference type="InterPro" id="IPR050194">
    <property type="entry name" value="Glycosyltransferase_grp1"/>
</dbReference>
<dbReference type="GO" id="GO:0016757">
    <property type="term" value="F:glycosyltransferase activity"/>
    <property type="evidence" value="ECO:0007669"/>
    <property type="project" value="InterPro"/>
</dbReference>
<dbReference type="InterPro" id="IPR001296">
    <property type="entry name" value="Glyco_trans_1"/>
</dbReference>
<evidence type="ECO:0000259" key="1">
    <source>
        <dbReference type="Pfam" id="PF00534"/>
    </source>
</evidence>
<organism evidence="2 3">
    <name type="scientific">Thermocoleostomius sinensis A174</name>
    <dbReference type="NCBI Taxonomy" id="2016057"/>
    <lineage>
        <taxon>Bacteria</taxon>
        <taxon>Bacillati</taxon>
        <taxon>Cyanobacteriota</taxon>
        <taxon>Cyanophyceae</taxon>
        <taxon>Oculatellales</taxon>
        <taxon>Oculatellaceae</taxon>
        <taxon>Thermocoleostomius</taxon>
    </lineage>
</organism>
<gene>
    <name evidence="2" type="ORF">OXH18_20040</name>
</gene>
<proteinExistence type="predicted"/>
<keyword evidence="3" id="KW-1185">Reference proteome</keyword>
<evidence type="ECO:0000313" key="2">
    <source>
        <dbReference type="EMBL" id="WAL59441.1"/>
    </source>
</evidence>
<dbReference type="KEGG" id="tsin:OXH18_20040"/>
<dbReference type="AlphaFoldDB" id="A0A9E8ZJ45"/>
<accession>A0A9E8ZJ45</accession>
<protein>
    <submittedName>
        <fullName evidence="2">Glycosyltransferase family 4 protein</fullName>
    </submittedName>
</protein>
<dbReference type="CDD" id="cd03802">
    <property type="entry name" value="GT4_AviGT4-like"/>
    <property type="match status" value="1"/>
</dbReference>
<dbReference type="EMBL" id="CP113797">
    <property type="protein sequence ID" value="WAL59441.1"/>
    <property type="molecule type" value="Genomic_DNA"/>
</dbReference>